<accession>T1FCR1</accession>
<sequence>MSCFGSGNCCSWGMCDCPSPCQASSTLWDCPCDCKPCSSCFDSYQTSHDCRKEFKPVRFVAPRQAYLTTNCYEQLGNRHNDDGRCGSGCKNRDEMEEHKIFRHDLIKKVDEEEFKKRIGRGGGGGERKSSEKEDKGSKASTNNEDDKGGGKGKKGKNSKKKKK</sequence>
<dbReference type="CTD" id="20206610"/>
<dbReference type="EMBL" id="KB097379">
    <property type="protein sequence ID" value="ESN97318.1"/>
    <property type="molecule type" value="Genomic_DNA"/>
</dbReference>
<dbReference type="RefSeq" id="XP_009024496.1">
    <property type="nucleotide sequence ID" value="XM_009026248.1"/>
</dbReference>
<name>T1FCR1_HELRO</name>
<dbReference type="EnsemblMetazoa" id="HelroT178103">
    <property type="protein sequence ID" value="HelroP178103"/>
    <property type="gene ID" value="HelroG178103"/>
</dbReference>
<evidence type="ECO:0000313" key="3">
    <source>
        <dbReference type="EnsemblMetazoa" id="HelroP178103"/>
    </source>
</evidence>
<feature type="region of interest" description="Disordered" evidence="1">
    <location>
        <begin position="112"/>
        <end position="163"/>
    </location>
</feature>
<dbReference type="HOGENOM" id="CLU_1628863_0_0_1"/>
<organism evidence="3 4">
    <name type="scientific">Helobdella robusta</name>
    <name type="common">Californian leech</name>
    <dbReference type="NCBI Taxonomy" id="6412"/>
    <lineage>
        <taxon>Eukaryota</taxon>
        <taxon>Metazoa</taxon>
        <taxon>Spiralia</taxon>
        <taxon>Lophotrochozoa</taxon>
        <taxon>Annelida</taxon>
        <taxon>Clitellata</taxon>
        <taxon>Hirudinea</taxon>
        <taxon>Rhynchobdellida</taxon>
        <taxon>Glossiphoniidae</taxon>
        <taxon>Helobdella</taxon>
    </lineage>
</organism>
<gene>
    <name evidence="3" type="primary">20206610</name>
    <name evidence="2" type="ORF">HELRODRAFT_178103</name>
</gene>
<reference evidence="2 4" key="2">
    <citation type="journal article" date="2013" name="Nature">
        <title>Insights into bilaterian evolution from three spiralian genomes.</title>
        <authorList>
            <person name="Simakov O."/>
            <person name="Marletaz F."/>
            <person name="Cho S.J."/>
            <person name="Edsinger-Gonzales E."/>
            <person name="Havlak P."/>
            <person name="Hellsten U."/>
            <person name="Kuo D.H."/>
            <person name="Larsson T."/>
            <person name="Lv J."/>
            <person name="Arendt D."/>
            <person name="Savage R."/>
            <person name="Osoegawa K."/>
            <person name="de Jong P."/>
            <person name="Grimwood J."/>
            <person name="Chapman J.A."/>
            <person name="Shapiro H."/>
            <person name="Aerts A."/>
            <person name="Otillar R.P."/>
            <person name="Terry A.Y."/>
            <person name="Boore J.L."/>
            <person name="Grigoriev I.V."/>
            <person name="Lindberg D.R."/>
            <person name="Seaver E.C."/>
            <person name="Weisblat D.A."/>
            <person name="Putnam N.H."/>
            <person name="Rokhsar D.S."/>
        </authorList>
    </citation>
    <scope>NUCLEOTIDE SEQUENCE</scope>
</reference>
<dbReference type="Proteomes" id="UP000015101">
    <property type="component" value="Unassembled WGS sequence"/>
</dbReference>
<dbReference type="InParanoid" id="T1FCR1"/>
<dbReference type="EMBL" id="AMQM01006300">
    <property type="status" value="NOT_ANNOTATED_CDS"/>
    <property type="molecule type" value="Genomic_DNA"/>
</dbReference>
<evidence type="ECO:0000313" key="4">
    <source>
        <dbReference type="Proteomes" id="UP000015101"/>
    </source>
</evidence>
<evidence type="ECO:0000256" key="1">
    <source>
        <dbReference type="SAM" id="MobiDB-lite"/>
    </source>
</evidence>
<keyword evidence="4" id="KW-1185">Reference proteome</keyword>
<proteinExistence type="predicted"/>
<feature type="compositionally biased region" description="Basic residues" evidence="1">
    <location>
        <begin position="150"/>
        <end position="163"/>
    </location>
</feature>
<protein>
    <submittedName>
        <fullName evidence="2 3">Uncharacterized protein</fullName>
    </submittedName>
</protein>
<reference evidence="4" key="1">
    <citation type="submission" date="2012-12" db="EMBL/GenBank/DDBJ databases">
        <authorList>
            <person name="Hellsten U."/>
            <person name="Grimwood J."/>
            <person name="Chapman J.A."/>
            <person name="Shapiro H."/>
            <person name="Aerts A."/>
            <person name="Otillar R.P."/>
            <person name="Terry A.Y."/>
            <person name="Boore J.L."/>
            <person name="Simakov O."/>
            <person name="Marletaz F."/>
            <person name="Cho S.-J."/>
            <person name="Edsinger-Gonzales E."/>
            <person name="Havlak P."/>
            <person name="Kuo D.-H."/>
            <person name="Larsson T."/>
            <person name="Lv J."/>
            <person name="Arendt D."/>
            <person name="Savage R."/>
            <person name="Osoegawa K."/>
            <person name="de Jong P."/>
            <person name="Lindberg D.R."/>
            <person name="Seaver E.C."/>
            <person name="Weisblat D.A."/>
            <person name="Putnam N.H."/>
            <person name="Grigoriev I.V."/>
            <person name="Rokhsar D.S."/>
        </authorList>
    </citation>
    <scope>NUCLEOTIDE SEQUENCE</scope>
</reference>
<dbReference type="GeneID" id="20206610"/>
<dbReference type="KEGG" id="hro:HELRODRAFT_178103"/>
<feature type="compositionally biased region" description="Basic and acidic residues" evidence="1">
    <location>
        <begin position="125"/>
        <end position="137"/>
    </location>
</feature>
<reference evidence="3" key="3">
    <citation type="submission" date="2015-06" db="UniProtKB">
        <authorList>
            <consortium name="EnsemblMetazoa"/>
        </authorList>
    </citation>
    <scope>IDENTIFICATION</scope>
</reference>
<evidence type="ECO:0000313" key="2">
    <source>
        <dbReference type="EMBL" id="ESN97318.1"/>
    </source>
</evidence>
<dbReference type="AlphaFoldDB" id="T1FCR1"/>